<reference evidence="8 9" key="1">
    <citation type="submission" date="2020-04" db="EMBL/GenBank/DDBJ databases">
        <authorList>
            <person name="De Canck E."/>
        </authorList>
    </citation>
    <scope>NUCLEOTIDE SEQUENCE [LARGE SCALE GENOMIC DNA]</scope>
    <source>
        <strain evidence="8 9">LMG 29542</strain>
    </source>
</reference>
<name>A0A6J5FC92_9BURK</name>
<evidence type="ECO:0000259" key="7">
    <source>
        <dbReference type="Pfam" id="PF02525"/>
    </source>
</evidence>
<gene>
    <name evidence="8" type="primary">azoR1_2</name>
    <name evidence="6" type="synonym">azoR</name>
    <name evidence="8" type="ORF">LMG29542_08227</name>
</gene>
<accession>A0A6J5FC92</accession>
<evidence type="ECO:0000313" key="8">
    <source>
        <dbReference type="EMBL" id="CAB3774845.1"/>
    </source>
</evidence>
<comment type="subunit">
    <text evidence="6">Homodimer.</text>
</comment>
<comment type="similarity">
    <text evidence="6">Belongs to the azoreductase type 1 family.</text>
</comment>
<dbReference type="EC" id="1.6.5.-" evidence="6"/>
<feature type="binding site" evidence="6">
    <location>
        <begin position="15"/>
        <end position="17"/>
    </location>
    <ligand>
        <name>FMN</name>
        <dbReference type="ChEBI" id="CHEBI:58210"/>
    </ligand>
</feature>
<evidence type="ECO:0000256" key="6">
    <source>
        <dbReference type="HAMAP-Rule" id="MF_01216"/>
    </source>
</evidence>
<evidence type="ECO:0000256" key="1">
    <source>
        <dbReference type="ARBA" id="ARBA00022630"/>
    </source>
</evidence>
<evidence type="ECO:0000313" key="9">
    <source>
        <dbReference type="Proteomes" id="UP000494363"/>
    </source>
</evidence>
<sequence length="209" mass="23322">MKLMQINASARGVDSESLFISSAFVSELISYTEVDLDTYNLFEDSLPEFGAVASSAKMSILRGGDLSIDQKTVWGEIKRVFERFAAADAYVFNVPLWNNGVPYKLKQFIDVVTQPGLAFEFDVENGYIGLMRGRKSLVIHASGVYYEGVATSFGSDFSTPYVEHWLQFIGVESIQHVHVAPTVLNTNFFKTKGEAEVLVRNLARNWLGK</sequence>
<dbReference type="HAMAP" id="MF_01216">
    <property type="entry name" value="Azoreductase_type1"/>
    <property type="match status" value="1"/>
</dbReference>
<dbReference type="PANTHER" id="PTHR43741">
    <property type="entry name" value="FMN-DEPENDENT NADH-AZOREDUCTASE 1"/>
    <property type="match status" value="1"/>
</dbReference>
<feature type="binding site" evidence="6">
    <location>
        <position position="9"/>
    </location>
    <ligand>
        <name>FMN</name>
        <dbReference type="ChEBI" id="CHEBI:58210"/>
    </ligand>
</feature>
<dbReference type="GO" id="GO:0016655">
    <property type="term" value="F:oxidoreductase activity, acting on NAD(P)H, quinone or similar compound as acceptor"/>
    <property type="evidence" value="ECO:0007669"/>
    <property type="project" value="InterPro"/>
</dbReference>
<keyword evidence="3 6" id="KW-0560">Oxidoreductase</keyword>
<keyword evidence="9" id="KW-1185">Reference proteome</keyword>
<dbReference type="SUPFAM" id="SSF52218">
    <property type="entry name" value="Flavoproteins"/>
    <property type="match status" value="1"/>
</dbReference>
<feature type="domain" description="Flavodoxin-like fold" evidence="7">
    <location>
        <begin position="1"/>
        <end position="183"/>
    </location>
</feature>
<evidence type="ECO:0000256" key="2">
    <source>
        <dbReference type="ARBA" id="ARBA00022643"/>
    </source>
</evidence>
<dbReference type="GO" id="GO:0016652">
    <property type="term" value="F:oxidoreductase activity, acting on NAD(P)H as acceptor"/>
    <property type="evidence" value="ECO:0007669"/>
    <property type="project" value="UniProtKB-UniRule"/>
</dbReference>
<protein>
    <recommendedName>
        <fullName evidence="6">FMN dependent NADH:quinone oxidoreductase</fullName>
        <ecNumber evidence="6">1.6.5.-</ecNumber>
    </recommendedName>
    <alternativeName>
        <fullName evidence="6">Azo-dye reductase</fullName>
    </alternativeName>
    <alternativeName>
        <fullName evidence="6">FMN-dependent NADH-azo compound oxidoreductase</fullName>
    </alternativeName>
    <alternativeName>
        <fullName evidence="6">FMN-dependent NADH-azoreductase</fullName>
        <ecNumber evidence="6">1.7.1.17</ecNumber>
    </alternativeName>
</protein>
<dbReference type="AlphaFoldDB" id="A0A6J5FC92"/>
<comment type="function">
    <text evidence="6">Also exhibits azoreductase activity. Catalyzes the reductive cleavage of the azo bond in aromatic azo compounds to the corresponding amines.</text>
</comment>
<evidence type="ECO:0000256" key="4">
    <source>
        <dbReference type="ARBA" id="ARBA00023027"/>
    </source>
</evidence>
<evidence type="ECO:0000256" key="5">
    <source>
        <dbReference type="ARBA" id="ARBA00048542"/>
    </source>
</evidence>
<dbReference type="Gene3D" id="3.40.50.360">
    <property type="match status" value="1"/>
</dbReference>
<keyword evidence="4 6" id="KW-0520">NAD</keyword>
<dbReference type="InterPro" id="IPR003680">
    <property type="entry name" value="Flavodoxin_fold"/>
</dbReference>
<dbReference type="InterPro" id="IPR050104">
    <property type="entry name" value="FMN-dep_NADH:Q_OxRdtase_AzoR1"/>
</dbReference>
<comment type="function">
    <text evidence="6">Quinone reductase that provides resistance to thiol-specific stress caused by electrophilic quinones.</text>
</comment>
<dbReference type="Proteomes" id="UP000494363">
    <property type="component" value="Unassembled WGS sequence"/>
</dbReference>
<dbReference type="PANTHER" id="PTHR43741:SF4">
    <property type="entry name" value="FMN-DEPENDENT NADH:QUINONE OXIDOREDUCTASE"/>
    <property type="match status" value="1"/>
</dbReference>
<dbReference type="InterPro" id="IPR023048">
    <property type="entry name" value="NADH:quinone_OxRdtase_FMN_depd"/>
</dbReference>
<dbReference type="EC" id="1.7.1.17" evidence="6"/>
<comment type="catalytic activity">
    <reaction evidence="6">
        <text>2 a quinone + NADH + H(+) = 2 a 1,4-benzosemiquinone + NAD(+)</text>
        <dbReference type="Rhea" id="RHEA:65952"/>
        <dbReference type="ChEBI" id="CHEBI:15378"/>
        <dbReference type="ChEBI" id="CHEBI:57540"/>
        <dbReference type="ChEBI" id="CHEBI:57945"/>
        <dbReference type="ChEBI" id="CHEBI:132124"/>
        <dbReference type="ChEBI" id="CHEBI:134225"/>
    </reaction>
</comment>
<comment type="caution">
    <text evidence="6">Lacks conserved residue(s) required for the propagation of feature annotation.</text>
</comment>
<comment type="catalytic activity">
    <reaction evidence="5">
        <text>N,N-dimethyl-1,4-phenylenediamine + anthranilate + 2 NAD(+) = 2-(4-dimethylaminophenyl)diazenylbenzoate + 2 NADH + 2 H(+)</text>
        <dbReference type="Rhea" id="RHEA:55872"/>
        <dbReference type="ChEBI" id="CHEBI:15378"/>
        <dbReference type="ChEBI" id="CHEBI:15783"/>
        <dbReference type="ChEBI" id="CHEBI:16567"/>
        <dbReference type="ChEBI" id="CHEBI:57540"/>
        <dbReference type="ChEBI" id="CHEBI:57945"/>
        <dbReference type="ChEBI" id="CHEBI:71579"/>
        <dbReference type="EC" id="1.7.1.17"/>
    </reaction>
    <physiologicalReaction direction="right-to-left" evidence="5">
        <dbReference type="Rhea" id="RHEA:55874"/>
    </physiologicalReaction>
</comment>
<dbReference type="EMBL" id="CADIKH010000184">
    <property type="protein sequence ID" value="CAB3774845.1"/>
    <property type="molecule type" value="Genomic_DNA"/>
</dbReference>
<keyword evidence="2 6" id="KW-0288">FMN</keyword>
<dbReference type="InterPro" id="IPR029039">
    <property type="entry name" value="Flavoprotein-like_sf"/>
</dbReference>
<dbReference type="Pfam" id="PF02525">
    <property type="entry name" value="Flavodoxin_2"/>
    <property type="match status" value="1"/>
</dbReference>
<organism evidence="8 9">
    <name type="scientific">Paraburkholderia humisilvae</name>
    <dbReference type="NCBI Taxonomy" id="627669"/>
    <lineage>
        <taxon>Bacteria</taxon>
        <taxon>Pseudomonadati</taxon>
        <taxon>Pseudomonadota</taxon>
        <taxon>Betaproteobacteria</taxon>
        <taxon>Burkholderiales</taxon>
        <taxon>Burkholderiaceae</taxon>
        <taxon>Paraburkholderia</taxon>
    </lineage>
</organism>
<dbReference type="GO" id="GO:0010181">
    <property type="term" value="F:FMN binding"/>
    <property type="evidence" value="ECO:0007669"/>
    <property type="project" value="UniProtKB-UniRule"/>
</dbReference>
<dbReference type="GO" id="GO:0009055">
    <property type="term" value="F:electron transfer activity"/>
    <property type="evidence" value="ECO:0007669"/>
    <property type="project" value="UniProtKB-UniRule"/>
</dbReference>
<proteinExistence type="inferred from homology"/>
<evidence type="ECO:0000256" key="3">
    <source>
        <dbReference type="ARBA" id="ARBA00023002"/>
    </source>
</evidence>
<dbReference type="RefSeq" id="WP_175233300.1">
    <property type="nucleotide sequence ID" value="NZ_CADIKH010000184.1"/>
</dbReference>
<keyword evidence="1 6" id="KW-0285">Flavoprotein</keyword>
<comment type="cofactor">
    <cofactor evidence="6">
        <name>FMN</name>
        <dbReference type="ChEBI" id="CHEBI:58210"/>
    </cofactor>
    <text evidence="6">Binds 1 FMN per subunit.</text>
</comment>